<dbReference type="EMBL" id="CP036426">
    <property type="protein sequence ID" value="QDV35259.1"/>
    <property type="molecule type" value="Genomic_DNA"/>
</dbReference>
<evidence type="ECO:0000256" key="1">
    <source>
        <dbReference type="SAM" id="Coils"/>
    </source>
</evidence>
<organism evidence="3 4">
    <name type="scientific">Tautonia plasticadhaerens</name>
    <dbReference type="NCBI Taxonomy" id="2527974"/>
    <lineage>
        <taxon>Bacteria</taxon>
        <taxon>Pseudomonadati</taxon>
        <taxon>Planctomycetota</taxon>
        <taxon>Planctomycetia</taxon>
        <taxon>Isosphaerales</taxon>
        <taxon>Isosphaeraceae</taxon>
        <taxon>Tautonia</taxon>
    </lineage>
</organism>
<proteinExistence type="predicted"/>
<reference evidence="3 4" key="1">
    <citation type="submission" date="2019-02" db="EMBL/GenBank/DDBJ databases">
        <title>Deep-cultivation of Planctomycetes and their phenomic and genomic characterization uncovers novel biology.</title>
        <authorList>
            <person name="Wiegand S."/>
            <person name="Jogler M."/>
            <person name="Boedeker C."/>
            <person name="Pinto D."/>
            <person name="Vollmers J."/>
            <person name="Rivas-Marin E."/>
            <person name="Kohn T."/>
            <person name="Peeters S.H."/>
            <person name="Heuer A."/>
            <person name="Rast P."/>
            <person name="Oberbeckmann S."/>
            <person name="Bunk B."/>
            <person name="Jeske O."/>
            <person name="Meyerdierks A."/>
            <person name="Storesund J.E."/>
            <person name="Kallscheuer N."/>
            <person name="Luecker S."/>
            <person name="Lage O.M."/>
            <person name="Pohl T."/>
            <person name="Merkel B.J."/>
            <person name="Hornburger P."/>
            <person name="Mueller R.-W."/>
            <person name="Bruemmer F."/>
            <person name="Labrenz M."/>
            <person name="Spormann A.M."/>
            <person name="Op den Camp H."/>
            <person name="Overmann J."/>
            <person name="Amann R."/>
            <person name="Jetten M.S.M."/>
            <person name="Mascher T."/>
            <person name="Medema M.H."/>
            <person name="Devos D.P."/>
            <person name="Kaster A.-K."/>
            <person name="Ovreas L."/>
            <person name="Rohde M."/>
            <person name="Galperin M.Y."/>
            <person name="Jogler C."/>
        </authorList>
    </citation>
    <scope>NUCLEOTIDE SEQUENCE [LARGE SCALE GENOMIC DNA]</scope>
    <source>
        <strain evidence="3 4">ElP</strain>
    </source>
</reference>
<sequence length="583" mass="64833">MSRTPRRGRRRTAAALLVAALAWTPRGIGQEEPAPGPAGSPSVEDRLRRLEELNASLLEQNRMLLDRLDDLSTKYDEVIRVVGPATGTEAPAPPSDPAVEPAQDLGMPPLPGPSPVGPMGEPASPVDAQPDAPRLDSVAPPPAITGSGRAGAIGGYQTQILGSRGEPAGQSSARNRPIEAPFSGEGRFPLEAFYDEGFVLGSDDEDVPFLLKTNVRMQFRHTGFDRSRLAWVDSAGIVRPILERNDFEIERGRLSFEGFFYDPDLQYYLNLDFDTDDQHVVIAQDFWMNYRFNRGLDVYIGKAFVPGSRSWLEGSTRTQFADRSMATTFFRPDRSVGIWALGEPIDKVFYRVMLANGFNTSDLTFEEINEQLAYSGSVWSEVIGEYGRGFSDLEWHDELAVRLGNSFTFAPGSPADIIFNPVSEQDFVRLSDGTPLFETGALAPGVTVEDFDIYLYAVDAALKYRGLSLNAEYYFRWLQDIQADLPLPVGRTRMYDHGYYVQGGYFVARERVELIARHSQVNGPFGSGQEYALGFNWFINRSHYLKFTFDANWLDAIPAQNSGPNYRAGDSGMLFRSQLQVAF</sequence>
<accession>A0A518H337</accession>
<evidence type="ECO:0000256" key="2">
    <source>
        <dbReference type="SAM" id="MobiDB-lite"/>
    </source>
</evidence>
<dbReference type="Proteomes" id="UP000317835">
    <property type="component" value="Chromosome"/>
</dbReference>
<evidence type="ECO:0000313" key="4">
    <source>
        <dbReference type="Proteomes" id="UP000317835"/>
    </source>
</evidence>
<feature type="coiled-coil region" evidence="1">
    <location>
        <begin position="47"/>
        <end position="74"/>
    </location>
</feature>
<dbReference type="Pfam" id="PF07396">
    <property type="entry name" value="Porin_O_P"/>
    <property type="match status" value="2"/>
</dbReference>
<feature type="region of interest" description="Disordered" evidence="2">
    <location>
        <begin position="85"/>
        <end position="183"/>
    </location>
</feature>
<dbReference type="AlphaFoldDB" id="A0A518H337"/>
<dbReference type="InterPro" id="IPR023614">
    <property type="entry name" value="Porin_dom_sf"/>
</dbReference>
<dbReference type="InterPro" id="IPR010870">
    <property type="entry name" value="Porin_O/P"/>
</dbReference>
<feature type="region of interest" description="Disordered" evidence="2">
    <location>
        <begin position="25"/>
        <end position="47"/>
    </location>
</feature>
<keyword evidence="1" id="KW-0175">Coiled coil</keyword>
<keyword evidence="4" id="KW-1185">Reference proteome</keyword>
<dbReference type="Gene3D" id="2.40.160.10">
    <property type="entry name" value="Porin"/>
    <property type="match status" value="1"/>
</dbReference>
<dbReference type="KEGG" id="tpla:ElP_31620"/>
<evidence type="ECO:0000313" key="3">
    <source>
        <dbReference type="EMBL" id="QDV35259.1"/>
    </source>
</evidence>
<protein>
    <submittedName>
        <fullName evidence="3">Phosphate-selective porin O and P</fullName>
    </submittedName>
</protein>
<gene>
    <name evidence="3" type="ORF">ElP_31620</name>
</gene>
<name>A0A518H337_9BACT</name>